<organism evidence="3 4">
    <name type="scientific">Flavivirga spongiicola</name>
    <dbReference type="NCBI Taxonomy" id="421621"/>
    <lineage>
        <taxon>Bacteria</taxon>
        <taxon>Pseudomonadati</taxon>
        <taxon>Bacteroidota</taxon>
        <taxon>Flavobacteriia</taxon>
        <taxon>Flavobacteriales</taxon>
        <taxon>Flavobacteriaceae</taxon>
        <taxon>Flavivirga</taxon>
    </lineage>
</organism>
<dbReference type="Pfam" id="PF01381">
    <property type="entry name" value="HTH_3"/>
    <property type="match status" value="1"/>
</dbReference>
<evidence type="ECO:0000256" key="1">
    <source>
        <dbReference type="ARBA" id="ARBA00023125"/>
    </source>
</evidence>
<feature type="domain" description="HTH cro/C1-type" evidence="2">
    <location>
        <begin position="12"/>
        <end position="66"/>
    </location>
</feature>
<dbReference type="CDD" id="cd00093">
    <property type="entry name" value="HTH_XRE"/>
    <property type="match status" value="1"/>
</dbReference>
<dbReference type="Proteomes" id="UP001337305">
    <property type="component" value="Unassembled WGS sequence"/>
</dbReference>
<dbReference type="Gene3D" id="1.10.260.40">
    <property type="entry name" value="lambda repressor-like DNA-binding domains"/>
    <property type="match status" value="1"/>
</dbReference>
<dbReference type="InterPro" id="IPR001387">
    <property type="entry name" value="Cro/C1-type_HTH"/>
</dbReference>
<dbReference type="PROSITE" id="PS50943">
    <property type="entry name" value="HTH_CROC1"/>
    <property type="match status" value="1"/>
</dbReference>
<accession>A0ABU7XNU2</accession>
<dbReference type="InterPro" id="IPR010982">
    <property type="entry name" value="Lambda_DNA-bd_dom_sf"/>
</dbReference>
<dbReference type="CDD" id="cd02209">
    <property type="entry name" value="cupin_XRE_C"/>
    <property type="match status" value="1"/>
</dbReference>
<dbReference type="PANTHER" id="PTHR46797">
    <property type="entry name" value="HTH-TYPE TRANSCRIPTIONAL REGULATOR"/>
    <property type="match status" value="1"/>
</dbReference>
<evidence type="ECO:0000313" key="4">
    <source>
        <dbReference type="Proteomes" id="UP001337305"/>
    </source>
</evidence>
<gene>
    <name evidence="3" type="ORF">N1F79_04550</name>
</gene>
<reference evidence="3 4" key="1">
    <citation type="submission" date="2022-09" db="EMBL/GenBank/DDBJ databases">
        <title>Genome sequencing of Flavivirga sp. MEBiC05379.</title>
        <authorList>
            <person name="Oh H.-M."/>
            <person name="Kwon K.K."/>
            <person name="Park M.J."/>
            <person name="Yang S.-H."/>
        </authorList>
    </citation>
    <scope>NUCLEOTIDE SEQUENCE [LARGE SCALE GENOMIC DNA]</scope>
    <source>
        <strain evidence="3 4">MEBiC05379</strain>
    </source>
</reference>
<evidence type="ECO:0000313" key="3">
    <source>
        <dbReference type="EMBL" id="MEF3832388.1"/>
    </source>
</evidence>
<dbReference type="InterPro" id="IPR050807">
    <property type="entry name" value="TransReg_Diox_bact_type"/>
</dbReference>
<sequence>MDDILINLGKQIKTVRKKRKLSLREVAKLSGVSIGLISKIENYRTTPSLTVLLKIMSSLEINLLELNLSKSKKKKKYILVKKGKGKTEDREDSEGLKYKLLFSNHVPESNLRTYLITIEDNIYRKPVSGDTYEMAYVLQGKLDYILDGEIITLNEGDTIFYDGLLPLGWNTKYDTNATLLKMYLIKI</sequence>
<dbReference type="RefSeq" id="WP_303304769.1">
    <property type="nucleotide sequence ID" value="NZ_JAODOP010000004.1"/>
</dbReference>
<dbReference type="InterPro" id="IPR011051">
    <property type="entry name" value="RmlC_Cupin_sf"/>
</dbReference>
<dbReference type="PANTHER" id="PTHR46797:SF1">
    <property type="entry name" value="METHYLPHOSPHONATE SYNTHASE"/>
    <property type="match status" value="1"/>
</dbReference>
<comment type="caution">
    <text evidence="3">The sequence shown here is derived from an EMBL/GenBank/DDBJ whole genome shotgun (WGS) entry which is preliminary data.</text>
</comment>
<dbReference type="SUPFAM" id="SSF51182">
    <property type="entry name" value="RmlC-like cupins"/>
    <property type="match status" value="1"/>
</dbReference>
<proteinExistence type="predicted"/>
<dbReference type="InterPro" id="IPR014710">
    <property type="entry name" value="RmlC-like_jellyroll"/>
</dbReference>
<dbReference type="SMART" id="SM00530">
    <property type="entry name" value="HTH_XRE"/>
    <property type="match status" value="1"/>
</dbReference>
<dbReference type="EMBL" id="JAODOP010000004">
    <property type="protein sequence ID" value="MEF3832388.1"/>
    <property type="molecule type" value="Genomic_DNA"/>
</dbReference>
<keyword evidence="4" id="KW-1185">Reference proteome</keyword>
<keyword evidence="1" id="KW-0238">DNA-binding</keyword>
<evidence type="ECO:0000259" key="2">
    <source>
        <dbReference type="PROSITE" id="PS50943"/>
    </source>
</evidence>
<dbReference type="SUPFAM" id="SSF47413">
    <property type="entry name" value="lambda repressor-like DNA-binding domains"/>
    <property type="match status" value="1"/>
</dbReference>
<protein>
    <submittedName>
        <fullName evidence="3">XRE family transcriptional regulator</fullName>
    </submittedName>
</protein>
<dbReference type="Gene3D" id="2.60.120.10">
    <property type="entry name" value="Jelly Rolls"/>
    <property type="match status" value="1"/>
</dbReference>
<name>A0ABU7XNU2_9FLAO</name>